<organism evidence="1">
    <name type="scientific">Oryza brachyantha</name>
    <name type="common">malo sina</name>
    <dbReference type="NCBI Taxonomy" id="4533"/>
    <lineage>
        <taxon>Eukaryota</taxon>
        <taxon>Viridiplantae</taxon>
        <taxon>Streptophyta</taxon>
        <taxon>Embryophyta</taxon>
        <taxon>Tracheophyta</taxon>
        <taxon>Spermatophyta</taxon>
        <taxon>Magnoliopsida</taxon>
        <taxon>Liliopsida</taxon>
        <taxon>Poales</taxon>
        <taxon>Poaceae</taxon>
        <taxon>BOP clade</taxon>
        <taxon>Oryzoideae</taxon>
        <taxon>Oryzeae</taxon>
        <taxon>Oryzinae</taxon>
        <taxon>Oryza</taxon>
    </lineage>
</organism>
<reference evidence="1" key="1">
    <citation type="journal article" date="2013" name="Nat. Commun.">
        <title>Whole-genome sequencing of Oryza brachyantha reveals mechanisms underlying Oryza genome evolution.</title>
        <authorList>
            <person name="Chen J."/>
            <person name="Huang Q."/>
            <person name="Gao D."/>
            <person name="Wang J."/>
            <person name="Lang Y."/>
            <person name="Liu T."/>
            <person name="Li B."/>
            <person name="Bai Z."/>
            <person name="Luis Goicoechea J."/>
            <person name="Liang C."/>
            <person name="Chen C."/>
            <person name="Zhang W."/>
            <person name="Sun S."/>
            <person name="Liao Y."/>
            <person name="Zhang X."/>
            <person name="Yang L."/>
            <person name="Song C."/>
            <person name="Wang M."/>
            <person name="Shi J."/>
            <person name="Liu G."/>
            <person name="Liu J."/>
            <person name="Zhou H."/>
            <person name="Zhou W."/>
            <person name="Yu Q."/>
            <person name="An N."/>
            <person name="Chen Y."/>
            <person name="Cai Q."/>
            <person name="Wang B."/>
            <person name="Liu B."/>
            <person name="Min J."/>
            <person name="Huang Y."/>
            <person name="Wu H."/>
            <person name="Li Z."/>
            <person name="Zhang Y."/>
            <person name="Yin Y."/>
            <person name="Song W."/>
            <person name="Jiang J."/>
            <person name="Jackson S.A."/>
            <person name="Wing R.A."/>
            <person name="Wang J."/>
            <person name="Chen M."/>
        </authorList>
    </citation>
    <scope>NUCLEOTIDE SEQUENCE [LARGE SCALE GENOMIC DNA]</scope>
    <source>
        <strain evidence="1">cv. IRGC 101232</strain>
    </source>
</reference>
<reference evidence="1" key="2">
    <citation type="submission" date="2013-04" db="UniProtKB">
        <authorList>
            <consortium name="EnsemblPlants"/>
        </authorList>
    </citation>
    <scope>IDENTIFICATION</scope>
</reference>
<dbReference type="Gramene" id="OB12G15140.1">
    <property type="protein sequence ID" value="OB12G15140.1"/>
    <property type="gene ID" value="OB12G15140"/>
</dbReference>
<dbReference type="AlphaFoldDB" id="J3NC06"/>
<name>J3NC06_ORYBR</name>
<protein>
    <submittedName>
        <fullName evidence="1">Uncharacterized protein</fullName>
    </submittedName>
</protein>
<dbReference type="Proteomes" id="UP000006038">
    <property type="component" value="Chromosome 12"/>
</dbReference>
<proteinExistence type="predicted"/>
<evidence type="ECO:0000313" key="2">
    <source>
        <dbReference type="Proteomes" id="UP000006038"/>
    </source>
</evidence>
<keyword evidence="2" id="KW-1185">Reference proteome</keyword>
<evidence type="ECO:0000313" key="1">
    <source>
        <dbReference type="EnsemblPlants" id="OB12G15140.1"/>
    </source>
</evidence>
<sequence>MVEKIPDLHKIPANGEKAFCFRRCVWTSHLSFNNSKTPAWRKRKGITFDMLFNISL</sequence>
<accession>J3NC06</accession>
<dbReference type="EnsemblPlants" id="OB12G15140.1">
    <property type="protein sequence ID" value="OB12G15140.1"/>
    <property type="gene ID" value="OB12G15140"/>
</dbReference>
<dbReference type="HOGENOM" id="CLU_3017461_0_0_1"/>